<organism evidence="1 2">
    <name type="scientific">Pelodiscus sinensis</name>
    <name type="common">Chinese softshell turtle</name>
    <name type="synonym">Trionyx sinensis</name>
    <dbReference type="NCBI Taxonomy" id="13735"/>
    <lineage>
        <taxon>Eukaryota</taxon>
        <taxon>Metazoa</taxon>
        <taxon>Chordata</taxon>
        <taxon>Craniata</taxon>
        <taxon>Vertebrata</taxon>
        <taxon>Euteleostomi</taxon>
        <taxon>Archelosauria</taxon>
        <taxon>Testudinata</taxon>
        <taxon>Testudines</taxon>
        <taxon>Cryptodira</taxon>
        <taxon>Trionychia</taxon>
        <taxon>Trionychidae</taxon>
        <taxon>Pelodiscus</taxon>
    </lineage>
</organism>
<keyword evidence="2" id="KW-1185">Reference proteome</keyword>
<dbReference type="EMBL" id="AGCU01086223">
    <property type="status" value="NOT_ANNOTATED_CDS"/>
    <property type="molecule type" value="Genomic_DNA"/>
</dbReference>
<reference evidence="1" key="4">
    <citation type="submission" date="2025-09" db="UniProtKB">
        <authorList>
            <consortium name="Ensembl"/>
        </authorList>
    </citation>
    <scope>IDENTIFICATION</scope>
</reference>
<sequence>WMVLGLFGVKFPVKILVAEEPHRHEIDPYVVKTNMARQVLIEPKYHVRWVHVPISFYTTDINERCEPFVEPLIQGWYKWLQSITISERQTRAKRDIVAKVLGGVGAGMGVANAIDNAHLSKSLAKLTTVSENLVHPLEESLLGLDKVQLKLTDLLPEWADSQERDHVKMLEGMQKIINDTALALACTQVQNMLFSLSHSIIHDSLAGHLPVEIATLTFERENSDLWNVLHAEYDPKYDVLHVVLLTVISAQKELIYPISTLGLNLNGSVKMKFYLHQNSEGVFEIINMQACMFQDHLGYVCTSNLWTQGHLCLNSAEGECNYELHSTLLGNNKSVVVQIDQHCVCIRSLCPSFTVNKFYTVVMPKLTNLCLIKGCDISVILINAEFEDITVRYAIIDTITPVSLGPSISAIKNMMEHPELKQIISDIKNASEKVHVVVQHSVDQIVQIGKKIHIKETIWSKLF</sequence>
<dbReference type="Ensembl" id="ENSPSIT00000013256.1">
    <property type="protein sequence ID" value="ENSPSIP00000013193.1"/>
    <property type="gene ID" value="ENSPSIG00000011868.1"/>
</dbReference>
<evidence type="ECO:0000313" key="2">
    <source>
        <dbReference type="Proteomes" id="UP000007267"/>
    </source>
</evidence>
<dbReference type="STRING" id="13735.ENSPSIP00000013193"/>
<evidence type="ECO:0000313" key="1">
    <source>
        <dbReference type="Ensembl" id="ENSPSIP00000013193.1"/>
    </source>
</evidence>
<accession>K7FYT3</accession>
<dbReference type="Proteomes" id="UP000007267">
    <property type="component" value="Unassembled WGS sequence"/>
</dbReference>
<protein>
    <submittedName>
        <fullName evidence="1">Uncharacterized protein</fullName>
    </submittedName>
</protein>
<dbReference type="HOGENOM" id="CLU_570576_0_0_1"/>
<reference evidence="2" key="1">
    <citation type="submission" date="2011-10" db="EMBL/GenBank/DDBJ databases">
        <authorList>
            <consortium name="Soft-shell Turtle Genome Consortium"/>
        </authorList>
    </citation>
    <scope>NUCLEOTIDE SEQUENCE [LARGE SCALE GENOMIC DNA]</scope>
    <source>
        <strain evidence="2">Daiwa-1</strain>
    </source>
</reference>
<dbReference type="eggNOG" id="ENOG502SJMN">
    <property type="taxonomic scope" value="Eukaryota"/>
</dbReference>
<reference evidence="2" key="2">
    <citation type="journal article" date="2013" name="Nat. Genet.">
        <title>The draft genomes of soft-shell turtle and green sea turtle yield insights into the development and evolution of the turtle-specific body plan.</title>
        <authorList>
            <person name="Wang Z."/>
            <person name="Pascual-Anaya J."/>
            <person name="Zadissa A."/>
            <person name="Li W."/>
            <person name="Niimura Y."/>
            <person name="Huang Z."/>
            <person name="Li C."/>
            <person name="White S."/>
            <person name="Xiong Z."/>
            <person name="Fang D."/>
            <person name="Wang B."/>
            <person name="Ming Y."/>
            <person name="Chen Y."/>
            <person name="Zheng Y."/>
            <person name="Kuraku S."/>
            <person name="Pignatelli M."/>
            <person name="Herrero J."/>
            <person name="Beal K."/>
            <person name="Nozawa M."/>
            <person name="Li Q."/>
            <person name="Wang J."/>
            <person name="Zhang H."/>
            <person name="Yu L."/>
            <person name="Shigenobu S."/>
            <person name="Wang J."/>
            <person name="Liu J."/>
            <person name="Flicek P."/>
            <person name="Searle S."/>
            <person name="Wang J."/>
            <person name="Kuratani S."/>
            <person name="Yin Y."/>
            <person name="Aken B."/>
            <person name="Zhang G."/>
            <person name="Irie N."/>
        </authorList>
    </citation>
    <scope>NUCLEOTIDE SEQUENCE [LARGE SCALE GENOMIC DNA]</scope>
    <source>
        <strain evidence="2">Daiwa-1</strain>
    </source>
</reference>
<name>K7FYT3_PELSI</name>
<proteinExistence type="predicted"/>
<dbReference type="AlphaFoldDB" id="K7FYT3"/>
<dbReference type="GeneTree" id="ENSGT00610000087427"/>
<reference evidence="1" key="3">
    <citation type="submission" date="2025-08" db="UniProtKB">
        <authorList>
            <consortium name="Ensembl"/>
        </authorList>
    </citation>
    <scope>IDENTIFICATION</scope>
</reference>